<dbReference type="GO" id="GO:0000309">
    <property type="term" value="F:nicotinamide-nucleotide adenylyltransferase activity"/>
    <property type="evidence" value="ECO:0007669"/>
    <property type="project" value="UniProtKB-UniRule"/>
</dbReference>
<keyword evidence="2 4" id="KW-0808">Transferase</keyword>
<comment type="catalytic activity">
    <reaction evidence="4">
        <text>beta-nicotinamide D-ribonucleotide + ATP + H(+) = diphosphate + NAD(+)</text>
        <dbReference type="Rhea" id="RHEA:21360"/>
        <dbReference type="ChEBI" id="CHEBI:14649"/>
        <dbReference type="ChEBI" id="CHEBI:15378"/>
        <dbReference type="ChEBI" id="CHEBI:30616"/>
        <dbReference type="ChEBI" id="CHEBI:33019"/>
        <dbReference type="ChEBI" id="CHEBI:57540"/>
        <dbReference type="EC" id="2.7.7.1"/>
    </reaction>
</comment>
<evidence type="ECO:0000256" key="4">
    <source>
        <dbReference type="HAMAP-Rule" id="MF_00243"/>
    </source>
</evidence>
<dbReference type="CDD" id="cd02166">
    <property type="entry name" value="NMNAT_Archaea"/>
    <property type="match status" value="1"/>
</dbReference>
<dbReference type="NCBIfam" id="TIGR01527">
    <property type="entry name" value="arch_NMN_Atrans"/>
    <property type="match status" value="1"/>
</dbReference>
<evidence type="ECO:0000313" key="8">
    <source>
        <dbReference type="Proteomes" id="UP000185744"/>
    </source>
</evidence>
<dbReference type="HAMAP" id="MF_00243">
    <property type="entry name" value="NMN_adenylyltr"/>
    <property type="match status" value="1"/>
</dbReference>
<keyword evidence="4" id="KW-0963">Cytoplasm</keyword>
<evidence type="ECO:0000256" key="5">
    <source>
        <dbReference type="NCBIfam" id="TIGR01527"/>
    </source>
</evidence>
<comment type="subcellular location">
    <subcellularLocation>
        <location evidence="4">Cytoplasm</location>
    </subcellularLocation>
</comment>
<protein>
    <recommendedName>
        <fullName evidence="4 5">Nicotinamide-nucleotide adenylyltransferase</fullName>
        <ecNumber evidence="4 5">2.7.7.1</ecNumber>
    </recommendedName>
    <alternativeName>
        <fullName evidence="4">NAD(+) diphosphorylase</fullName>
    </alternativeName>
    <alternativeName>
        <fullName evidence="4">NAD(+) pyrophosphorylase</fullName>
    </alternativeName>
    <alternativeName>
        <fullName evidence="4">NMN adenylyltransferase</fullName>
    </alternativeName>
</protein>
<keyword evidence="4" id="KW-0547">Nucleotide-binding</keyword>
<keyword evidence="3 4" id="KW-0548">Nucleotidyltransferase</keyword>
<dbReference type="EMBL" id="MSDW01000001">
    <property type="protein sequence ID" value="OKY77615.1"/>
    <property type="molecule type" value="Genomic_DNA"/>
</dbReference>
<comment type="similarity">
    <text evidence="1 4">Belongs to the archaeal NMN adenylyltransferase family.</text>
</comment>
<evidence type="ECO:0000256" key="3">
    <source>
        <dbReference type="ARBA" id="ARBA00022695"/>
    </source>
</evidence>
<dbReference type="EC" id="2.7.7.1" evidence="4 5"/>
<dbReference type="AlphaFoldDB" id="A0A1Q6DTA6"/>
<dbReference type="GO" id="GO:0009435">
    <property type="term" value="P:NAD+ biosynthetic process"/>
    <property type="evidence" value="ECO:0007669"/>
    <property type="project" value="UniProtKB-UniRule"/>
</dbReference>
<dbReference type="STRING" id="1903181.BTN85_0083"/>
<dbReference type="InParanoid" id="A0A1Q6DTA6"/>
<dbReference type="SUPFAM" id="SSF52374">
    <property type="entry name" value="Nucleotidylyl transferase"/>
    <property type="match status" value="1"/>
</dbReference>
<dbReference type="GO" id="GO:0005524">
    <property type="term" value="F:ATP binding"/>
    <property type="evidence" value="ECO:0007669"/>
    <property type="project" value="UniProtKB-KW"/>
</dbReference>
<dbReference type="Proteomes" id="UP000185744">
    <property type="component" value="Unassembled WGS sequence"/>
</dbReference>
<dbReference type="UniPathway" id="UPA00253">
    <property type="reaction ID" value="UER00600"/>
</dbReference>
<feature type="domain" description="Cytidyltransferase-like" evidence="6">
    <location>
        <begin position="4"/>
        <end position="134"/>
    </location>
</feature>
<evidence type="ECO:0000313" key="7">
    <source>
        <dbReference type="EMBL" id="OKY77615.1"/>
    </source>
</evidence>
<dbReference type="InterPro" id="IPR004821">
    <property type="entry name" value="Cyt_trans-like"/>
</dbReference>
<evidence type="ECO:0000259" key="6">
    <source>
        <dbReference type="Pfam" id="PF01467"/>
    </source>
</evidence>
<organism evidence="7 8">
    <name type="scientific">Methanohalarchaeum thermophilum</name>
    <dbReference type="NCBI Taxonomy" id="1903181"/>
    <lineage>
        <taxon>Archaea</taxon>
        <taxon>Methanobacteriati</taxon>
        <taxon>Methanobacteriota</taxon>
        <taxon>Methanonatronarchaeia</taxon>
        <taxon>Methanonatronarchaeales</taxon>
        <taxon>Methanonatronarchaeaceae</taxon>
        <taxon>Candidatus Methanohalarchaeum</taxon>
    </lineage>
</organism>
<name>A0A1Q6DTA6_METT1</name>
<gene>
    <name evidence="7" type="ORF">BTN85_0083</name>
</gene>
<keyword evidence="4" id="KW-0067">ATP-binding</keyword>
<keyword evidence="4" id="KW-0520">NAD</keyword>
<accession>A0A1Q6DTA6</accession>
<dbReference type="GO" id="GO:0005737">
    <property type="term" value="C:cytoplasm"/>
    <property type="evidence" value="ECO:0007669"/>
    <property type="project" value="UniProtKB-SubCell"/>
</dbReference>
<dbReference type="PANTHER" id="PTHR21342">
    <property type="entry name" value="PHOSPHOPANTETHEINE ADENYLYLTRANSFERASE"/>
    <property type="match status" value="1"/>
</dbReference>
<dbReference type="FunCoup" id="A0A1Q6DTA6">
    <property type="interactions" value="7"/>
</dbReference>
<reference evidence="7" key="1">
    <citation type="submission" date="2016-12" db="EMBL/GenBank/DDBJ databases">
        <title>Discovery of methanogenic haloarchaea.</title>
        <authorList>
            <person name="Sorokin D.Y."/>
            <person name="Makarova K.S."/>
            <person name="Abbas B."/>
            <person name="Ferrer M."/>
            <person name="Golyshin P.N."/>
        </authorList>
    </citation>
    <scope>NUCLEOTIDE SEQUENCE [LARGE SCALE GENOMIC DNA]</scope>
    <source>
        <strain evidence="7">HMET1</strain>
    </source>
</reference>
<comment type="pathway">
    <text evidence="4">Cofactor biosynthesis; NAD(+) biosynthesis; NAD(+) from nicotinamide D-ribonucleotide: step 1/1.</text>
</comment>
<evidence type="ECO:0000256" key="2">
    <source>
        <dbReference type="ARBA" id="ARBA00022679"/>
    </source>
</evidence>
<dbReference type="InterPro" id="IPR006418">
    <property type="entry name" value="NMN_Atrans_arc"/>
</dbReference>
<dbReference type="PANTHER" id="PTHR21342:SF0">
    <property type="entry name" value="BIFUNCTIONAL NMN ADENYLYLTRANSFERASE_NUDIX HYDROLASE"/>
    <property type="match status" value="1"/>
</dbReference>
<keyword evidence="8" id="KW-1185">Reference proteome</keyword>
<dbReference type="NCBIfam" id="TIGR00125">
    <property type="entry name" value="cyt_tran_rel"/>
    <property type="match status" value="1"/>
</dbReference>
<evidence type="ECO:0000256" key="1">
    <source>
        <dbReference type="ARBA" id="ARBA00010124"/>
    </source>
</evidence>
<proteinExistence type="inferred from homology"/>
<sequence length="175" mass="20271">MRALTIGRYQPFHKGHLNVIEKISKKADEVIICVGSAQVSHEIENPFTAGERIAMIRRSLSQNNLDEIFYIIPLEDIKRNSIWVSHLESMTPPFDVVYSNNPLVVRLCREEGHEVRHSPLFKRNKYSGTEIRKRMMEEDEWKNLVPKGTLEVIDEVDGVKRLNEISKNEISQTQS</sequence>
<dbReference type="InterPro" id="IPR014729">
    <property type="entry name" value="Rossmann-like_a/b/a_fold"/>
</dbReference>
<dbReference type="Gene3D" id="3.40.50.620">
    <property type="entry name" value="HUPs"/>
    <property type="match status" value="1"/>
</dbReference>
<dbReference type="Pfam" id="PF01467">
    <property type="entry name" value="CTP_transf_like"/>
    <property type="match status" value="1"/>
</dbReference>
<comment type="caution">
    <text evidence="7">The sequence shown here is derived from an EMBL/GenBank/DDBJ whole genome shotgun (WGS) entry which is preliminary data.</text>
</comment>
<dbReference type="NCBIfam" id="NF002243">
    <property type="entry name" value="PRK01153.1"/>
    <property type="match status" value="1"/>
</dbReference>
<keyword evidence="4" id="KW-0662">Pyridine nucleotide biosynthesis</keyword>